<dbReference type="InterPro" id="IPR011008">
    <property type="entry name" value="Dimeric_a/b-barrel"/>
</dbReference>
<organism evidence="6 7">
    <name type="scientific">Desulfopila aestuarii DSM 18488</name>
    <dbReference type="NCBI Taxonomy" id="1121416"/>
    <lineage>
        <taxon>Bacteria</taxon>
        <taxon>Pseudomonadati</taxon>
        <taxon>Thermodesulfobacteriota</taxon>
        <taxon>Desulfobulbia</taxon>
        <taxon>Desulfobulbales</taxon>
        <taxon>Desulfocapsaceae</taxon>
        <taxon>Desulfopila</taxon>
    </lineage>
</organism>
<evidence type="ECO:0000259" key="5">
    <source>
        <dbReference type="Pfam" id="PF13404"/>
    </source>
</evidence>
<keyword evidence="3" id="KW-0804">Transcription</keyword>
<name>A0A1M7Y4J6_9BACT</name>
<dbReference type="Gene3D" id="1.10.10.10">
    <property type="entry name" value="Winged helix-like DNA-binding domain superfamily/Winged helix DNA-binding domain"/>
    <property type="match status" value="1"/>
</dbReference>
<reference evidence="6 7" key="1">
    <citation type="submission" date="2016-12" db="EMBL/GenBank/DDBJ databases">
        <authorList>
            <person name="Song W.-J."/>
            <person name="Kurnit D.M."/>
        </authorList>
    </citation>
    <scope>NUCLEOTIDE SEQUENCE [LARGE SCALE GENOMIC DNA]</scope>
    <source>
        <strain evidence="6 7">DSM 18488</strain>
    </source>
</reference>
<evidence type="ECO:0000313" key="7">
    <source>
        <dbReference type="Proteomes" id="UP000184603"/>
    </source>
</evidence>
<evidence type="ECO:0000256" key="2">
    <source>
        <dbReference type="ARBA" id="ARBA00023125"/>
    </source>
</evidence>
<dbReference type="GO" id="GO:0043200">
    <property type="term" value="P:response to amino acid"/>
    <property type="evidence" value="ECO:0007669"/>
    <property type="project" value="TreeGrafter"/>
</dbReference>
<dbReference type="GO" id="GO:0043565">
    <property type="term" value="F:sequence-specific DNA binding"/>
    <property type="evidence" value="ECO:0007669"/>
    <property type="project" value="InterPro"/>
</dbReference>
<dbReference type="Pfam" id="PF13404">
    <property type="entry name" value="HTH_AsnC-type"/>
    <property type="match status" value="1"/>
</dbReference>
<sequence>MKLDATNIEIIRHLKNGRKSFKLIASDLSITENTVRSRVNKMIEEGLLDISGNIRVDALPGHNLLYLGVKLNTMELQVKAKEFSKLRGVVSAGIVTGRYDLILQVLLNEDYNLLEFITGQVTKIKDVQTVESFIVYEGYNLKVPYIL</sequence>
<evidence type="ECO:0000256" key="3">
    <source>
        <dbReference type="ARBA" id="ARBA00023163"/>
    </source>
</evidence>
<dbReference type="InterPro" id="IPR019887">
    <property type="entry name" value="Tscrpt_reg_AsnC/Lrp_C"/>
</dbReference>
<dbReference type="InterPro" id="IPR019888">
    <property type="entry name" value="Tscrpt_reg_AsnC-like"/>
</dbReference>
<dbReference type="Pfam" id="PF01037">
    <property type="entry name" value="AsnC_trans_reg"/>
    <property type="match status" value="1"/>
</dbReference>
<keyword evidence="1" id="KW-0805">Transcription regulation</keyword>
<protein>
    <submittedName>
        <fullName evidence="6">Lrp/AsnC family transcriptional regulator, regulator for asnA, asnC and gidA</fullName>
    </submittedName>
</protein>
<dbReference type="InterPro" id="IPR036388">
    <property type="entry name" value="WH-like_DNA-bd_sf"/>
</dbReference>
<feature type="domain" description="HTH asnC-type" evidence="5">
    <location>
        <begin position="3"/>
        <end position="42"/>
    </location>
</feature>
<dbReference type="OrthoDB" id="529868at2"/>
<dbReference type="SUPFAM" id="SSF46785">
    <property type="entry name" value="Winged helix' DNA-binding domain"/>
    <property type="match status" value="1"/>
</dbReference>
<dbReference type="AlphaFoldDB" id="A0A1M7Y4J6"/>
<dbReference type="PANTHER" id="PTHR30154">
    <property type="entry name" value="LEUCINE-RESPONSIVE REGULATORY PROTEIN"/>
    <property type="match status" value="1"/>
</dbReference>
<gene>
    <name evidence="6" type="ORF">SAMN02745220_01797</name>
</gene>
<dbReference type="SMART" id="SM00344">
    <property type="entry name" value="HTH_ASNC"/>
    <property type="match status" value="1"/>
</dbReference>
<dbReference type="InterPro" id="IPR036390">
    <property type="entry name" value="WH_DNA-bd_sf"/>
</dbReference>
<accession>A0A1M7Y4J6</accession>
<dbReference type="Proteomes" id="UP000184603">
    <property type="component" value="Unassembled WGS sequence"/>
</dbReference>
<dbReference type="GO" id="GO:0005829">
    <property type="term" value="C:cytosol"/>
    <property type="evidence" value="ECO:0007669"/>
    <property type="project" value="TreeGrafter"/>
</dbReference>
<keyword evidence="7" id="KW-1185">Reference proteome</keyword>
<evidence type="ECO:0000259" key="4">
    <source>
        <dbReference type="Pfam" id="PF01037"/>
    </source>
</evidence>
<dbReference type="Gene3D" id="3.30.70.920">
    <property type="match status" value="1"/>
</dbReference>
<dbReference type="PANTHER" id="PTHR30154:SF34">
    <property type="entry name" value="TRANSCRIPTIONAL REGULATOR AZLB"/>
    <property type="match status" value="1"/>
</dbReference>
<feature type="domain" description="Transcription regulator AsnC/Lrp ligand binding" evidence="4">
    <location>
        <begin position="76"/>
        <end position="137"/>
    </location>
</feature>
<dbReference type="SUPFAM" id="SSF54909">
    <property type="entry name" value="Dimeric alpha+beta barrel"/>
    <property type="match status" value="1"/>
</dbReference>
<dbReference type="STRING" id="1121416.SAMN02745220_01797"/>
<evidence type="ECO:0000313" key="6">
    <source>
        <dbReference type="EMBL" id="SHO47242.1"/>
    </source>
</evidence>
<evidence type="ECO:0000256" key="1">
    <source>
        <dbReference type="ARBA" id="ARBA00023015"/>
    </source>
</evidence>
<keyword evidence="2" id="KW-0238">DNA-binding</keyword>
<dbReference type="RefSeq" id="WP_073613115.1">
    <property type="nucleotide sequence ID" value="NZ_FRFE01000007.1"/>
</dbReference>
<proteinExistence type="predicted"/>
<dbReference type="EMBL" id="FRFE01000007">
    <property type="protein sequence ID" value="SHO47242.1"/>
    <property type="molecule type" value="Genomic_DNA"/>
</dbReference>
<dbReference type="InterPro" id="IPR000485">
    <property type="entry name" value="AsnC-type_HTH_dom"/>
</dbReference>